<proteinExistence type="predicted"/>
<evidence type="ECO:0000313" key="1">
    <source>
        <dbReference type="EMBL" id="KUK76977.1"/>
    </source>
</evidence>
<dbReference type="AlphaFoldDB" id="A0A117M029"/>
<reference evidence="2" key="1">
    <citation type="journal article" date="2015" name="MBio">
        <title>Genome-Resolved Metagenomic Analysis Reveals Roles for Candidate Phyla and Other Microbial Community Members in Biogeochemical Transformations in Oil Reservoirs.</title>
        <authorList>
            <person name="Hu P."/>
            <person name="Tom L."/>
            <person name="Singh A."/>
            <person name="Thomas B.C."/>
            <person name="Baker B.J."/>
            <person name="Piceno Y.M."/>
            <person name="Andersen G.L."/>
            <person name="Banfield J.F."/>
        </authorList>
    </citation>
    <scope>NUCLEOTIDE SEQUENCE [LARGE SCALE GENOMIC DNA]</scope>
</reference>
<protein>
    <submittedName>
        <fullName evidence="1">Uncharacterized protein</fullName>
    </submittedName>
</protein>
<comment type="caution">
    <text evidence="1">The sequence shown here is derived from an EMBL/GenBank/DDBJ whole genome shotgun (WGS) entry which is preliminary data.</text>
</comment>
<dbReference type="EMBL" id="LGGO01000079">
    <property type="protein sequence ID" value="KUK76977.1"/>
    <property type="molecule type" value="Genomic_DNA"/>
</dbReference>
<sequence>MAKELYKRYKITAAKLNKDSPLIPYNKYSDKWKQLKDKLEESNINPETFFEFTLNYMTNIYANNFFSYDSGNQFKIITRYLKYIQSGNEASENQSRDLIGQYTSLYLLTSLTYNMLLLRTEDIDPEAYSNSLYDLMLAYSPIIIAYKITHNELELDLTEGRDKVYYEFIQQGYFDRFYETYEQLKDISDERLLELYKDSYKKLEAVGDQIITIDSNVFLMGTIGTGDFITVM</sequence>
<name>A0A117M029_9BACT</name>
<evidence type="ECO:0000313" key="2">
    <source>
        <dbReference type="Proteomes" id="UP000053904"/>
    </source>
</evidence>
<gene>
    <name evidence="1" type="ORF">XD93_0614</name>
</gene>
<dbReference type="Proteomes" id="UP000053904">
    <property type="component" value="Unassembled WGS sequence"/>
</dbReference>
<accession>A0A117M029</accession>
<organism evidence="1 2">
    <name type="scientific">candidate division WS6 bacterium 34_10</name>
    <dbReference type="NCBI Taxonomy" id="1641389"/>
    <lineage>
        <taxon>Bacteria</taxon>
        <taxon>Candidatus Dojkabacteria</taxon>
    </lineage>
</organism>